<dbReference type="InterPro" id="IPR022792">
    <property type="entry name" value="T2SS_protein-GspN"/>
</dbReference>
<dbReference type="GO" id="GO:0015628">
    <property type="term" value="P:protein secretion by the type II secretion system"/>
    <property type="evidence" value="ECO:0007669"/>
    <property type="project" value="InterPro"/>
</dbReference>
<comment type="similarity">
    <text evidence="2">Belongs to the GSP N family.</text>
</comment>
<dbReference type="Pfam" id="PF01203">
    <property type="entry name" value="T2SSN"/>
    <property type="match status" value="1"/>
</dbReference>
<sequence length="235" mass="26337">MRKLLILALIALPVLILLTLPASVVVPRFDPPAALGQYSGTIWSGSARWRQVGQVPMRLEWRWAGGRQWRWTAFDAGSRLEGRWSPGSVLSLEDVRGQLDVARLDLAHWLRFSRPEGFLAFDLDRAELAEGQAPRVEGRLIWEEAALVGTIEESLGRIELVFTPQDNELLAELRSLEPAAVSVRGQIRFDAERYAVDLWLRARPDRPDLAAQLGTLGERQTDGQVRLQLTGGLGW</sequence>
<name>A0A0K0XTJ7_9GAMM</name>
<accession>A0A0K0XTJ7</accession>
<evidence type="ECO:0000256" key="2">
    <source>
        <dbReference type="ARBA" id="ARBA00007208"/>
    </source>
</evidence>
<protein>
    <recommendedName>
        <fullName evidence="3">Type II secretion system protein N</fullName>
    </recommendedName>
    <alternativeName>
        <fullName evidence="10">General secretion pathway protein N</fullName>
    </alternativeName>
</protein>
<keyword evidence="12" id="KW-1185">Reference proteome</keyword>
<evidence type="ECO:0000256" key="5">
    <source>
        <dbReference type="ARBA" id="ARBA00022475"/>
    </source>
</evidence>
<gene>
    <name evidence="11" type="ORF">WM2015_564</name>
</gene>
<dbReference type="OrthoDB" id="5801264at2"/>
<evidence type="ECO:0000313" key="12">
    <source>
        <dbReference type="Proteomes" id="UP000066624"/>
    </source>
</evidence>
<dbReference type="GO" id="GO:0005886">
    <property type="term" value="C:plasma membrane"/>
    <property type="evidence" value="ECO:0007669"/>
    <property type="project" value="UniProtKB-SubCell"/>
</dbReference>
<organism evidence="11 12">
    <name type="scientific">Wenzhouxiangella marina</name>
    <dbReference type="NCBI Taxonomy" id="1579979"/>
    <lineage>
        <taxon>Bacteria</taxon>
        <taxon>Pseudomonadati</taxon>
        <taxon>Pseudomonadota</taxon>
        <taxon>Gammaproteobacteria</taxon>
        <taxon>Chromatiales</taxon>
        <taxon>Wenzhouxiangellaceae</taxon>
        <taxon>Wenzhouxiangella</taxon>
    </lineage>
</organism>
<keyword evidence="6" id="KW-0997">Cell inner membrane</keyword>
<evidence type="ECO:0000256" key="8">
    <source>
        <dbReference type="ARBA" id="ARBA00022927"/>
    </source>
</evidence>
<dbReference type="GO" id="GO:0015627">
    <property type="term" value="C:type II protein secretion system complex"/>
    <property type="evidence" value="ECO:0007669"/>
    <property type="project" value="InterPro"/>
</dbReference>
<dbReference type="KEGG" id="wma:WM2015_564"/>
<evidence type="ECO:0000256" key="9">
    <source>
        <dbReference type="ARBA" id="ARBA00023136"/>
    </source>
</evidence>
<comment type="subcellular location">
    <subcellularLocation>
        <location evidence="1">Cell inner membrane</location>
    </subcellularLocation>
</comment>
<keyword evidence="5" id="KW-1003">Cell membrane</keyword>
<dbReference type="AlphaFoldDB" id="A0A0K0XTJ7"/>
<proteinExistence type="inferred from homology"/>
<keyword evidence="9" id="KW-0472">Membrane</keyword>
<keyword evidence="4" id="KW-0813">Transport</keyword>
<reference evidence="11 12" key="1">
    <citation type="submission" date="2015-07" db="EMBL/GenBank/DDBJ databases">
        <authorList>
            <person name="Noorani M."/>
        </authorList>
    </citation>
    <scope>NUCLEOTIDE SEQUENCE [LARGE SCALE GENOMIC DNA]</scope>
    <source>
        <strain evidence="11 12">KCTC 42284</strain>
    </source>
</reference>
<evidence type="ECO:0000256" key="6">
    <source>
        <dbReference type="ARBA" id="ARBA00022519"/>
    </source>
</evidence>
<evidence type="ECO:0000313" key="11">
    <source>
        <dbReference type="EMBL" id="AKS40946.1"/>
    </source>
</evidence>
<evidence type="ECO:0000256" key="4">
    <source>
        <dbReference type="ARBA" id="ARBA00022448"/>
    </source>
</evidence>
<keyword evidence="7" id="KW-0812">Transmembrane</keyword>
<evidence type="ECO:0000256" key="10">
    <source>
        <dbReference type="ARBA" id="ARBA00030772"/>
    </source>
</evidence>
<dbReference type="Proteomes" id="UP000066624">
    <property type="component" value="Chromosome"/>
</dbReference>
<evidence type="ECO:0000256" key="1">
    <source>
        <dbReference type="ARBA" id="ARBA00004533"/>
    </source>
</evidence>
<keyword evidence="8" id="KW-0653">Protein transport</keyword>
<dbReference type="RefSeq" id="WP_049724620.1">
    <property type="nucleotide sequence ID" value="NZ_CP012154.1"/>
</dbReference>
<evidence type="ECO:0000256" key="7">
    <source>
        <dbReference type="ARBA" id="ARBA00022692"/>
    </source>
</evidence>
<dbReference type="STRING" id="1579979.WM2015_564"/>
<dbReference type="EMBL" id="CP012154">
    <property type="protein sequence ID" value="AKS40946.1"/>
    <property type="molecule type" value="Genomic_DNA"/>
</dbReference>
<evidence type="ECO:0000256" key="3">
    <source>
        <dbReference type="ARBA" id="ARBA00021563"/>
    </source>
</evidence>